<dbReference type="KEGG" id="afx:JZ786_00550"/>
<dbReference type="Pfam" id="PF00805">
    <property type="entry name" value="Pentapeptide"/>
    <property type="match status" value="1"/>
</dbReference>
<sequence length="45" mass="5438">MDRVSWFKRWSYLEQSDLEQSNLEQSNLEQSNLEKTLIRTCFNAV</sequence>
<gene>
    <name evidence="1" type="ORF">JZ786_00550</name>
</gene>
<dbReference type="EMBL" id="CP071182">
    <property type="protein sequence ID" value="QSO47594.1"/>
    <property type="molecule type" value="Genomic_DNA"/>
</dbReference>
<dbReference type="Proteomes" id="UP000663505">
    <property type="component" value="Chromosome"/>
</dbReference>
<organism evidence="1 2">
    <name type="scientific">Alicyclobacillus mengziensis</name>
    <dbReference type="NCBI Taxonomy" id="2931921"/>
    <lineage>
        <taxon>Bacteria</taxon>
        <taxon>Bacillati</taxon>
        <taxon>Bacillota</taxon>
        <taxon>Bacilli</taxon>
        <taxon>Bacillales</taxon>
        <taxon>Alicyclobacillaceae</taxon>
        <taxon>Alicyclobacillus</taxon>
    </lineage>
</organism>
<evidence type="ECO:0000313" key="2">
    <source>
        <dbReference type="Proteomes" id="UP000663505"/>
    </source>
</evidence>
<dbReference type="InterPro" id="IPR001646">
    <property type="entry name" value="5peptide_repeat"/>
</dbReference>
<dbReference type="AlphaFoldDB" id="A0A9X7VZJ7"/>
<accession>A0A9X7VZJ7</accession>
<keyword evidence="2" id="KW-1185">Reference proteome</keyword>
<reference evidence="1 2" key="1">
    <citation type="submission" date="2021-02" db="EMBL/GenBank/DDBJ databases">
        <title>Alicyclobacillus curvatus sp. nov. and Alicyclobacillus mengziensis sp. nov., two acidophilic bacteria isolated from acid mine drainage.</title>
        <authorList>
            <person name="Huang Y."/>
        </authorList>
    </citation>
    <scope>NUCLEOTIDE SEQUENCE [LARGE SCALE GENOMIC DNA]</scope>
    <source>
        <strain evidence="1 2">S30H14</strain>
    </source>
</reference>
<evidence type="ECO:0000313" key="1">
    <source>
        <dbReference type="EMBL" id="QSO47594.1"/>
    </source>
</evidence>
<name>A0A9X7VZJ7_9BACL</name>
<protein>
    <submittedName>
        <fullName evidence="1">Pentapeptide repeat-containing protein</fullName>
    </submittedName>
</protein>
<proteinExistence type="predicted"/>